<dbReference type="EMBL" id="QGNW01001823">
    <property type="protein sequence ID" value="RVW29874.1"/>
    <property type="molecule type" value="Genomic_DNA"/>
</dbReference>
<proteinExistence type="predicted"/>
<evidence type="ECO:0000256" key="1">
    <source>
        <dbReference type="SAM" id="MobiDB-lite"/>
    </source>
</evidence>
<comment type="caution">
    <text evidence="2">The sequence shown here is derived from an EMBL/GenBank/DDBJ whole genome shotgun (WGS) entry which is preliminary data.</text>
</comment>
<protein>
    <submittedName>
        <fullName evidence="2">Uncharacterized protein</fullName>
    </submittedName>
</protein>
<name>A0A438D353_VITVI</name>
<feature type="region of interest" description="Disordered" evidence="1">
    <location>
        <begin position="159"/>
        <end position="192"/>
    </location>
</feature>
<reference evidence="2 3" key="1">
    <citation type="journal article" date="2018" name="PLoS Genet.">
        <title>Population sequencing reveals clonal diversity and ancestral inbreeding in the grapevine cultivar Chardonnay.</title>
        <authorList>
            <person name="Roach M.J."/>
            <person name="Johnson D.L."/>
            <person name="Bohlmann J."/>
            <person name="van Vuuren H.J."/>
            <person name="Jones S.J."/>
            <person name="Pretorius I.S."/>
            <person name="Schmidt S.A."/>
            <person name="Borneman A.R."/>
        </authorList>
    </citation>
    <scope>NUCLEOTIDE SEQUENCE [LARGE SCALE GENOMIC DNA]</scope>
    <source>
        <strain evidence="3">cv. Chardonnay</strain>
        <tissue evidence="2">Leaf</tissue>
    </source>
</reference>
<evidence type="ECO:0000313" key="3">
    <source>
        <dbReference type="Proteomes" id="UP000288805"/>
    </source>
</evidence>
<gene>
    <name evidence="2" type="ORF">CK203_102244</name>
</gene>
<accession>A0A438D353</accession>
<dbReference type="Proteomes" id="UP000288805">
    <property type="component" value="Unassembled WGS sequence"/>
</dbReference>
<sequence>MSSSTDQIFVHSLDRPSWVKVEGRLVRYSERSSMDQQSKPLVVQNETLHDSLPPPPPPPIPAVLRLTLCITWHSEVAPPAVVPTIVTYDAHARMDYIEQRMRQLRVSDGFAVWDDLEGMPVASLLAKFRMSDIERFWFVGLALYDVEDDISRGLWTDSSPSDVKGKKPFGGQRPIDVSTIGSSSQRPSRRHFPVPQLPRLTLHIHSARLIPRPRAQRASAPFALRTHKSFSQLGMPLSQALRKLNRGQVIDCSHSQAATSADSTSVQDGSALCIHQGPGHETNCCNRFEACIQDLIDQGLVHLEPIMSDGIYEMDRRPLGPRMPFHSGLVPEMASSRVLRQPPPAAARPVEGTSAPEEVRVEDDGILRQLQSTQARISTWSLLASSSTHRDALIRALSQIRVETTTTPEGPLSPICLLDNGSALNVCPLATAIALAMHFPILVPPLRPFEHTTVHGGRSWHIGCRATNCPATFVTGVLGANLGDRGFCRDFMAMSFDQHSSTVVLDMMRGMSYLPGIDLGRRQHGPSEFMAFRITMYHSGSDLFHQGRLSIYGVIAQGEGEARLTHTPFDYPVRPYALSLIGYFVRALEPQTPSDAGTFAKIGYIVDGVVPHDEYVDEMLAMSLRQIEKIAPLELVSPFDLFGVPIIEITEEIKVTPTPEIAEDVIVVGGLFDGPVGLVEEESDFVDPPLSLDVLSGFVSRHDYVSDSSSMDLSIFEYFPVSYDID</sequence>
<dbReference type="AlphaFoldDB" id="A0A438D353"/>
<evidence type="ECO:0000313" key="2">
    <source>
        <dbReference type="EMBL" id="RVW29874.1"/>
    </source>
</evidence>
<organism evidence="2 3">
    <name type="scientific">Vitis vinifera</name>
    <name type="common">Grape</name>
    <dbReference type="NCBI Taxonomy" id="29760"/>
    <lineage>
        <taxon>Eukaryota</taxon>
        <taxon>Viridiplantae</taxon>
        <taxon>Streptophyta</taxon>
        <taxon>Embryophyta</taxon>
        <taxon>Tracheophyta</taxon>
        <taxon>Spermatophyta</taxon>
        <taxon>Magnoliopsida</taxon>
        <taxon>eudicotyledons</taxon>
        <taxon>Gunneridae</taxon>
        <taxon>Pentapetalae</taxon>
        <taxon>rosids</taxon>
        <taxon>Vitales</taxon>
        <taxon>Vitaceae</taxon>
        <taxon>Viteae</taxon>
        <taxon>Vitis</taxon>
    </lineage>
</organism>